<gene>
    <name evidence="2" type="ORF">JKP88DRAFT_287728</name>
</gene>
<accession>A0A836CLU5</accession>
<comment type="caution">
    <text evidence="2">The sequence shown here is derived from an EMBL/GenBank/DDBJ whole genome shotgun (WGS) entry which is preliminary data.</text>
</comment>
<feature type="transmembrane region" description="Helical" evidence="1">
    <location>
        <begin position="18"/>
        <end position="38"/>
    </location>
</feature>
<evidence type="ECO:0000256" key="1">
    <source>
        <dbReference type="SAM" id="Phobius"/>
    </source>
</evidence>
<dbReference type="Proteomes" id="UP000664859">
    <property type="component" value="Unassembled WGS sequence"/>
</dbReference>
<keyword evidence="3" id="KW-1185">Reference proteome</keyword>
<keyword evidence="1" id="KW-1133">Transmembrane helix</keyword>
<organism evidence="2 3">
    <name type="scientific">Tribonema minus</name>
    <dbReference type="NCBI Taxonomy" id="303371"/>
    <lineage>
        <taxon>Eukaryota</taxon>
        <taxon>Sar</taxon>
        <taxon>Stramenopiles</taxon>
        <taxon>Ochrophyta</taxon>
        <taxon>PX clade</taxon>
        <taxon>Xanthophyceae</taxon>
        <taxon>Tribonematales</taxon>
        <taxon>Tribonemataceae</taxon>
        <taxon>Tribonema</taxon>
    </lineage>
</organism>
<proteinExistence type="predicted"/>
<evidence type="ECO:0000313" key="2">
    <source>
        <dbReference type="EMBL" id="KAG5188111.1"/>
    </source>
</evidence>
<dbReference type="OrthoDB" id="508000at2759"/>
<sequence length="136" mass="14631">MEQEAGNVALSGEGSFTMLVYGLFLTMLVYGIFLVAISPPHSAPLAFYRAYFTSKTHDGASCFLLGSSAFISWVFAKSIYNASTLGGEFGVMGGFAYACYYITFLSVGLTAYRLRTRYGYGSLGESPAAAELEVEV</sequence>
<feature type="transmembrane region" description="Helical" evidence="1">
    <location>
        <begin position="59"/>
        <end position="80"/>
    </location>
</feature>
<name>A0A836CLU5_9STRA</name>
<reference evidence="2" key="1">
    <citation type="submission" date="2021-02" db="EMBL/GenBank/DDBJ databases">
        <title>First Annotated Genome of the Yellow-green Alga Tribonema minus.</title>
        <authorList>
            <person name="Mahan K.M."/>
        </authorList>
    </citation>
    <scope>NUCLEOTIDE SEQUENCE</scope>
    <source>
        <strain evidence="2">UTEX B ZZ1240</strain>
    </source>
</reference>
<dbReference type="EMBL" id="JAFCMP010000077">
    <property type="protein sequence ID" value="KAG5188111.1"/>
    <property type="molecule type" value="Genomic_DNA"/>
</dbReference>
<keyword evidence="1" id="KW-0812">Transmembrane</keyword>
<evidence type="ECO:0000313" key="3">
    <source>
        <dbReference type="Proteomes" id="UP000664859"/>
    </source>
</evidence>
<protein>
    <submittedName>
        <fullName evidence="2">Uncharacterized protein</fullName>
    </submittedName>
</protein>
<dbReference type="AlphaFoldDB" id="A0A836CLU5"/>
<keyword evidence="1" id="KW-0472">Membrane</keyword>
<feature type="transmembrane region" description="Helical" evidence="1">
    <location>
        <begin position="92"/>
        <end position="112"/>
    </location>
</feature>